<dbReference type="OrthoDB" id="9795163at2"/>
<dbReference type="Proteomes" id="UP000180175">
    <property type="component" value="Chromosome"/>
</dbReference>
<evidence type="ECO:0000313" key="3">
    <source>
        <dbReference type="Proteomes" id="UP000180175"/>
    </source>
</evidence>
<dbReference type="KEGG" id="aia:AWH56_020735"/>
<dbReference type="EMBL" id="CP063356">
    <property type="protein sequence ID" value="QOY35102.1"/>
    <property type="molecule type" value="Genomic_DNA"/>
</dbReference>
<organism evidence="1 3">
    <name type="scientific">Anaerobacillus isosaccharinicus</name>
    <dbReference type="NCBI Taxonomy" id="1532552"/>
    <lineage>
        <taxon>Bacteria</taxon>
        <taxon>Bacillati</taxon>
        <taxon>Bacillota</taxon>
        <taxon>Bacilli</taxon>
        <taxon>Bacillales</taxon>
        <taxon>Bacillaceae</taxon>
        <taxon>Anaerobacillus</taxon>
    </lineage>
</organism>
<protein>
    <submittedName>
        <fullName evidence="1">Uncharacterized protein</fullName>
    </submittedName>
</protein>
<evidence type="ECO:0000313" key="1">
    <source>
        <dbReference type="EMBL" id="OIJ05889.1"/>
    </source>
</evidence>
<evidence type="ECO:0000313" key="2">
    <source>
        <dbReference type="EMBL" id="QOY35102.1"/>
    </source>
</evidence>
<name>A0A1S2L0A1_9BACI</name>
<accession>A0A1S2L0A1</accession>
<reference evidence="2" key="4">
    <citation type="submission" date="2020-10" db="EMBL/GenBank/DDBJ databases">
        <authorList>
            <person name="Bassil N.M."/>
            <person name="Lloyd J.R."/>
        </authorList>
    </citation>
    <scope>NUCLEOTIDE SEQUENCE</scope>
    <source>
        <strain evidence="2">NB2006</strain>
    </source>
</reference>
<gene>
    <name evidence="2" type="ORF">AWH56_020735</name>
    <name evidence="1" type="ORF">AWH56_21865</name>
</gene>
<reference evidence="1 3" key="1">
    <citation type="submission" date="2016-10" db="EMBL/GenBank/DDBJ databases">
        <title>Draft genome sequences of four alkaliphilic bacteria belonging to the Anaerobacillus genus.</title>
        <authorList>
            <person name="Bassil N.M."/>
            <person name="Lloyd J.R."/>
        </authorList>
    </citation>
    <scope>NUCLEOTIDE SEQUENCE [LARGE SCALE GENOMIC DNA]</scope>
    <source>
        <strain evidence="1 3">NB2006</strain>
    </source>
</reference>
<dbReference type="AlphaFoldDB" id="A0A1S2L0A1"/>
<reference evidence="2 3" key="2">
    <citation type="journal article" date="2017" name="Genome Announc.">
        <title>Draft Genome Sequences of Four Alkaliphilic Bacteria Belonging to the Anaerobacillus Genus.</title>
        <authorList>
            <person name="Bassil N.M."/>
            <person name="Lloyd J.R."/>
        </authorList>
    </citation>
    <scope>NUCLEOTIDE SEQUENCE [LARGE SCALE GENOMIC DNA]</scope>
    <source>
        <strain evidence="2 3">NB2006</strain>
    </source>
</reference>
<proteinExistence type="predicted"/>
<dbReference type="InterPro" id="IPR018679">
    <property type="entry name" value="DUF2161"/>
</dbReference>
<sequence length="249" mass="29148">MKEKEKILEVDLYKPIQTLFIKDGYEVYGEVKDCDIVAVKDDELVVIELKLTLNIELLVQATKRQRLTDHVYIAIPKPKYKLRSKRWTDICHLLKRLELGLIVVSFSGNRKKTEILFHPTSFDRKKSMRQNKRKREMVITEVNGRSGDFNVGGSNRTRIMTAYKENCIQIACYLEKFGQLSPKALIELGTGKKTPSILTKNFYKWFERIKRGTYVISEKGIKELKEYPELVDYYLEKLTEPNENSDEEV</sequence>
<dbReference type="RefSeq" id="WP_071319047.1">
    <property type="nucleotide sequence ID" value="NZ_CP063356.2"/>
</dbReference>
<reference evidence="2 3" key="3">
    <citation type="journal article" date="2019" name="Int. J. Syst. Evol. Microbiol.">
        <title>Anaerobacillus isosaccharinicus sp. nov., an alkaliphilic bacterium which degrades isosaccharinic acid.</title>
        <authorList>
            <person name="Bassil N.M."/>
            <person name="Lloyd J.R."/>
        </authorList>
    </citation>
    <scope>NUCLEOTIDE SEQUENCE [LARGE SCALE GENOMIC DNA]</scope>
    <source>
        <strain evidence="2 3">NB2006</strain>
    </source>
</reference>
<dbReference type="SUPFAM" id="SSF52980">
    <property type="entry name" value="Restriction endonuclease-like"/>
    <property type="match status" value="1"/>
</dbReference>
<dbReference type="InterPro" id="IPR011335">
    <property type="entry name" value="Restrct_endonuc-II-like"/>
</dbReference>
<dbReference type="Pfam" id="PF09929">
    <property type="entry name" value="DUF2161"/>
    <property type="match status" value="1"/>
</dbReference>
<keyword evidence="3" id="KW-1185">Reference proteome</keyword>
<dbReference type="EMBL" id="LQXD01000188">
    <property type="protein sequence ID" value="OIJ05889.1"/>
    <property type="molecule type" value="Genomic_DNA"/>
</dbReference>